<feature type="chain" id="PRO_5036294412" description="Bifunctional inhibitor/plant lipid transfer protein/seed storage helical domain-containing protein" evidence="1">
    <location>
        <begin position="25"/>
        <end position="107"/>
    </location>
</feature>
<sequence>MGCREYVGLLLLSLSLLSVSMVRSQSSCIGELQGACGTVLKTLGEGGSLNSSCCSAFQGLEFYEAADCVFKAFYFGGSKVLPFDFYTLDNITKYVKTILKICGVIID</sequence>
<dbReference type="SUPFAM" id="SSF47699">
    <property type="entry name" value="Bifunctional inhibitor/lipid-transfer protein/seed storage 2S albumin"/>
    <property type="match status" value="1"/>
</dbReference>
<evidence type="ECO:0000313" key="3">
    <source>
        <dbReference type="EMBL" id="KOM58039.1"/>
    </source>
</evidence>
<evidence type="ECO:0000313" key="2">
    <source>
        <dbReference type="EMBL" id="KAG2380690.1"/>
    </source>
</evidence>
<gene>
    <name evidence="2" type="ORF">HKW66_Vig0200620</name>
    <name evidence="3" type="ORF">LR48_Vigan11g107200</name>
</gene>
<name>A0A0L9VTG4_PHAAN</name>
<evidence type="ECO:0000313" key="5">
    <source>
        <dbReference type="Proteomes" id="UP000743370"/>
    </source>
</evidence>
<reference evidence="4" key="1">
    <citation type="journal article" date="2015" name="Proc. Natl. Acad. Sci. U.S.A.">
        <title>Genome sequencing of adzuki bean (Vigna angularis) provides insight into high starch and low fat accumulation and domestication.</title>
        <authorList>
            <person name="Yang K."/>
            <person name="Tian Z."/>
            <person name="Chen C."/>
            <person name="Luo L."/>
            <person name="Zhao B."/>
            <person name="Wang Z."/>
            <person name="Yu L."/>
            <person name="Li Y."/>
            <person name="Sun Y."/>
            <person name="Li W."/>
            <person name="Chen Y."/>
            <person name="Li Y."/>
            <person name="Zhang Y."/>
            <person name="Ai D."/>
            <person name="Zhao J."/>
            <person name="Shang C."/>
            <person name="Ma Y."/>
            <person name="Wu B."/>
            <person name="Wang M."/>
            <person name="Gao L."/>
            <person name="Sun D."/>
            <person name="Zhang P."/>
            <person name="Guo F."/>
            <person name="Wang W."/>
            <person name="Li Y."/>
            <person name="Wang J."/>
            <person name="Varshney R.K."/>
            <person name="Wang J."/>
            <person name="Ling H.Q."/>
            <person name="Wan P."/>
        </authorList>
    </citation>
    <scope>NUCLEOTIDE SEQUENCE</scope>
    <source>
        <strain evidence="4">cv. Jingnong 6</strain>
    </source>
</reference>
<organism evidence="3 4">
    <name type="scientific">Phaseolus angularis</name>
    <name type="common">Azuki bean</name>
    <name type="synonym">Vigna angularis</name>
    <dbReference type="NCBI Taxonomy" id="3914"/>
    <lineage>
        <taxon>Eukaryota</taxon>
        <taxon>Viridiplantae</taxon>
        <taxon>Streptophyta</taxon>
        <taxon>Embryophyta</taxon>
        <taxon>Tracheophyta</taxon>
        <taxon>Spermatophyta</taxon>
        <taxon>Magnoliopsida</taxon>
        <taxon>eudicotyledons</taxon>
        <taxon>Gunneridae</taxon>
        <taxon>Pentapetalae</taxon>
        <taxon>rosids</taxon>
        <taxon>fabids</taxon>
        <taxon>Fabales</taxon>
        <taxon>Fabaceae</taxon>
        <taxon>Papilionoideae</taxon>
        <taxon>50 kb inversion clade</taxon>
        <taxon>NPAAA clade</taxon>
        <taxon>indigoferoid/millettioid clade</taxon>
        <taxon>Phaseoleae</taxon>
        <taxon>Vigna</taxon>
    </lineage>
</organism>
<dbReference type="InterPro" id="IPR036312">
    <property type="entry name" value="Bifun_inhib/LTP/seed_sf"/>
</dbReference>
<evidence type="ECO:0000313" key="4">
    <source>
        <dbReference type="Proteomes" id="UP000053144"/>
    </source>
</evidence>
<dbReference type="Gramene" id="KOM58039">
    <property type="protein sequence ID" value="KOM58039"/>
    <property type="gene ID" value="LR48_Vigan11g107200"/>
</dbReference>
<reference evidence="3" key="2">
    <citation type="submission" date="2015-02" db="EMBL/GenBank/DDBJ databases">
        <authorList>
            <person name="Chooi Y.-H."/>
        </authorList>
    </citation>
    <scope>NUCLEOTIDE SEQUENCE</scope>
    <source>
        <tissue evidence="3">Seedling</tissue>
    </source>
</reference>
<reference evidence="2 5" key="3">
    <citation type="submission" date="2020-05" db="EMBL/GenBank/DDBJ databases">
        <title>Vigna angularis (adzuki bean) Var. LongXiaoDou No. 4 denovo assembly.</title>
        <authorList>
            <person name="Xiang H."/>
        </authorList>
    </citation>
    <scope>NUCLEOTIDE SEQUENCE [LARGE SCALE GENOMIC DNA]</scope>
    <source>
        <tissue evidence="2">Leaf</tissue>
    </source>
</reference>
<dbReference type="AlphaFoldDB" id="A0A0L9VTG4"/>
<keyword evidence="1" id="KW-0732">Signal</keyword>
<dbReference type="EMBL" id="JABFOF010000009">
    <property type="protein sequence ID" value="KAG2380690.1"/>
    <property type="molecule type" value="Genomic_DNA"/>
</dbReference>
<evidence type="ECO:0008006" key="6">
    <source>
        <dbReference type="Google" id="ProtNLM"/>
    </source>
</evidence>
<dbReference type="Proteomes" id="UP000053144">
    <property type="component" value="Chromosome 11"/>
</dbReference>
<protein>
    <recommendedName>
        <fullName evidence="6">Bifunctional inhibitor/plant lipid transfer protein/seed storage helical domain-containing protein</fullName>
    </recommendedName>
</protein>
<dbReference type="Proteomes" id="UP000743370">
    <property type="component" value="Unassembled WGS sequence"/>
</dbReference>
<feature type="signal peptide" evidence="1">
    <location>
        <begin position="1"/>
        <end position="24"/>
    </location>
</feature>
<evidence type="ECO:0000256" key="1">
    <source>
        <dbReference type="SAM" id="SignalP"/>
    </source>
</evidence>
<dbReference type="EMBL" id="CM003381">
    <property type="protein sequence ID" value="KOM58039.1"/>
    <property type="molecule type" value="Genomic_DNA"/>
</dbReference>
<proteinExistence type="predicted"/>
<accession>A0A0L9VTG4</accession>